<keyword evidence="3" id="KW-0067">ATP-binding</keyword>
<dbReference type="RefSeq" id="WP_188355562.1">
    <property type="nucleotide sequence ID" value="NZ_BMDH01000004.1"/>
</dbReference>
<dbReference type="GO" id="GO:0016887">
    <property type="term" value="F:ATP hydrolysis activity"/>
    <property type="evidence" value="ECO:0007669"/>
    <property type="project" value="InterPro"/>
</dbReference>
<dbReference type="AlphaFoldDB" id="A0A8J3AR15"/>
<evidence type="ECO:0000256" key="4">
    <source>
        <dbReference type="SAM" id="Coils"/>
    </source>
</evidence>
<accession>A0A8J3AR15</accession>
<dbReference type="GO" id="GO:0005524">
    <property type="term" value="F:ATP binding"/>
    <property type="evidence" value="ECO:0007669"/>
    <property type="project" value="UniProtKB-KW"/>
</dbReference>
<dbReference type="InterPro" id="IPR050611">
    <property type="entry name" value="ABCF"/>
</dbReference>
<feature type="region of interest" description="Disordered" evidence="5">
    <location>
        <begin position="341"/>
        <end position="376"/>
    </location>
</feature>
<reference evidence="7" key="2">
    <citation type="submission" date="2020-09" db="EMBL/GenBank/DDBJ databases">
        <authorList>
            <person name="Sun Q."/>
            <person name="Sedlacek I."/>
        </authorList>
    </citation>
    <scope>NUCLEOTIDE SEQUENCE</scope>
    <source>
        <strain evidence="7">CCM 8606</strain>
    </source>
</reference>
<evidence type="ECO:0000256" key="3">
    <source>
        <dbReference type="ARBA" id="ARBA00022840"/>
    </source>
</evidence>
<reference evidence="7" key="1">
    <citation type="journal article" date="2014" name="Int. J. Syst. Evol. Microbiol.">
        <title>Complete genome sequence of Corynebacterium casei LMG S-19264T (=DSM 44701T), isolated from a smear-ripened cheese.</title>
        <authorList>
            <consortium name="US DOE Joint Genome Institute (JGI-PGF)"/>
            <person name="Walter F."/>
            <person name="Albersmeier A."/>
            <person name="Kalinowski J."/>
            <person name="Ruckert C."/>
        </authorList>
    </citation>
    <scope>NUCLEOTIDE SEQUENCE</scope>
    <source>
        <strain evidence="7">CCM 8606</strain>
    </source>
</reference>
<organism evidence="7 8">
    <name type="scientific">Galliscardovia ingluviei</name>
    <dbReference type="NCBI Taxonomy" id="1769422"/>
    <lineage>
        <taxon>Bacteria</taxon>
        <taxon>Bacillati</taxon>
        <taxon>Actinomycetota</taxon>
        <taxon>Actinomycetes</taxon>
        <taxon>Bifidobacteriales</taxon>
        <taxon>Bifidobacteriaceae</taxon>
        <taxon>Galliscardovia</taxon>
    </lineage>
</organism>
<evidence type="ECO:0000313" key="7">
    <source>
        <dbReference type="EMBL" id="GGI15041.1"/>
    </source>
</evidence>
<proteinExistence type="predicted"/>
<keyword evidence="2" id="KW-0547">Nucleotide-binding</keyword>
<dbReference type="InterPro" id="IPR027417">
    <property type="entry name" value="P-loop_NTPase"/>
</dbReference>
<gene>
    <name evidence="7" type="ORF">GCM10007377_13930</name>
</gene>
<protein>
    <recommendedName>
        <fullName evidence="6">ABC transporter domain-containing protein</fullName>
    </recommendedName>
</protein>
<keyword evidence="8" id="KW-1185">Reference proteome</keyword>
<name>A0A8J3AR15_9BIFI</name>
<feature type="compositionally biased region" description="Low complexity" evidence="5">
    <location>
        <begin position="361"/>
        <end position="376"/>
    </location>
</feature>
<dbReference type="PANTHER" id="PTHR19211:SF14">
    <property type="entry name" value="ATP-BINDING CASSETTE SUB-FAMILY F MEMBER 1"/>
    <property type="match status" value="1"/>
</dbReference>
<evidence type="ECO:0000256" key="5">
    <source>
        <dbReference type="SAM" id="MobiDB-lite"/>
    </source>
</evidence>
<dbReference type="SUPFAM" id="SSF52540">
    <property type="entry name" value="P-loop containing nucleoside triphosphate hydrolases"/>
    <property type="match status" value="2"/>
</dbReference>
<evidence type="ECO:0000256" key="2">
    <source>
        <dbReference type="ARBA" id="ARBA00022741"/>
    </source>
</evidence>
<keyword evidence="4" id="KW-0175">Coiled coil</keyword>
<feature type="domain" description="ABC transporter" evidence="6">
    <location>
        <begin position="5"/>
        <end position="212"/>
    </location>
</feature>
<feature type="coiled-coil region" evidence="4">
    <location>
        <begin position="282"/>
        <end position="309"/>
    </location>
</feature>
<evidence type="ECO:0000259" key="6">
    <source>
        <dbReference type="PROSITE" id="PS50893"/>
    </source>
</evidence>
<dbReference type="Pfam" id="PF00005">
    <property type="entry name" value="ABC_tran"/>
    <property type="match status" value="2"/>
</dbReference>
<evidence type="ECO:0000313" key="8">
    <source>
        <dbReference type="Proteomes" id="UP000619536"/>
    </source>
</evidence>
<dbReference type="PROSITE" id="PS50893">
    <property type="entry name" value="ABC_TRANSPORTER_2"/>
    <property type="match status" value="1"/>
</dbReference>
<dbReference type="PANTHER" id="PTHR19211">
    <property type="entry name" value="ATP-BINDING TRANSPORT PROTEIN-RELATED"/>
    <property type="match status" value="1"/>
</dbReference>
<dbReference type="SMART" id="SM00382">
    <property type="entry name" value="AAA"/>
    <property type="match status" value="2"/>
</dbReference>
<evidence type="ECO:0000256" key="1">
    <source>
        <dbReference type="ARBA" id="ARBA00022737"/>
    </source>
</evidence>
<dbReference type="InterPro" id="IPR003593">
    <property type="entry name" value="AAA+_ATPase"/>
</dbReference>
<comment type="caution">
    <text evidence="7">The sequence shown here is derived from an EMBL/GenBank/DDBJ whole genome shotgun (WGS) entry which is preliminary data.</text>
</comment>
<keyword evidence="1" id="KW-0677">Repeat</keyword>
<dbReference type="Proteomes" id="UP000619536">
    <property type="component" value="Unassembled WGS sequence"/>
</dbReference>
<dbReference type="InterPro" id="IPR003439">
    <property type="entry name" value="ABC_transporter-like_ATP-bd"/>
</dbReference>
<feature type="compositionally biased region" description="Polar residues" evidence="5">
    <location>
        <begin position="341"/>
        <end position="359"/>
    </location>
</feature>
<sequence>MLRPLTLSHITYTYPNQGEPIFEDVTLTFTPGWTAITGDNGIGKSTLARCALGMLPISSGSIIPTPSSLVVSYCSQSIADPPTNLNEFCSDWSQLAIQLRSDLRIEEDWLYCYAELSGGQARRIHIACALAQHSDVVVLDEPTNHCDAYTRSIIAQTLQHVTCVGMLISHDIELIDQVAQQCAVFERVHVQGENRVQVHMYSGNYSQTQEQIAIKHNAQQQAIAQHTNAMQSLQRAQQQSFAKVQHAQTQKHARIDMHDHDARATRNLAKATSLDSGVSQEYARFRTKIQNLEQQRDTLETAAKRYSGQIRYASQASSRTVLVSLPQGSIAMGTDYVLPNTNKSGEQSIGTEQAFSDRNSTAEQSTTAQTSTASAQNTADTQISILHCTDSRWHITLRSNEGEAQDATSAGVPIDQMQIPAVSIGATDHIAITGSNGLGKSTLLRVLIAALNRESNSVPALIIEQTVSQATIEHALEELRQLPKEQQSEVLSNIAQLNTNPDHILSGNKLSPGEARKLLLCVGLAHAPQLIILDEPTNHLDISSAQILAPVLHDFPGAVVVASHNEFFIREYLQA</sequence>
<dbReference type="Gene3D" id="3.40.50.300">
    <property type="entry name" value="P-loop containing nucleotide triphosphate hydrolases"/>
    <property type="match status" value="2"/>
</dbReference>
<dbReference type="EMBL" id="BMDH01000004">
    <property type="protein sequence ID" value="GGI15041.1"/>
    <property type="molecule type" value="Genomic_DNA"/>
</dbReference>